<dbReference type="PROSITE" id="PS51257">
    <property type="entry name" value="PROKAR_LIPOPROTEIN"/>
    <property type="match status" value="1"/>
</dbReference>
<feature type="chain" id="PRO_5042086920" description="Lipocalin-like domain-containing protein" evidence="1">
    <location>
        <begin position="20"/>
        <end position="168"/>
    </location>
</feature>
<evidence type="ECO:0000313" key="3">
    <source>
        <dbReference type="Proteomes" id="UP001241110"/>
    </source>
</evidence>
<gene>
    <name evidence="2" type="ORF">QNI16_28195</name>
</gene>
<protein>
    <recommendedName>
        <fullName evidence="4">Lipocalin-like domain-containing protein</fullName>
    </recommendedName>
</protein>
<proteinExistence type="predicted"/>
<comment type="caution">
    <text evidence="2">The sequence shown here is derived from an EMBL/GenBank/DDBJ whole genome shotgun (WGS) entry which is preliminary data.</text>
</comment>
<dbReference type="Proteomes" id="UP001241110">
    <property type="component" value="Unassembled WGS sequence"/>
</dbReference>
<accession>A0AAE3UA72</accession>
<reference evidence="2" key="1">
    <citation type="submission" date="2023-05" db="EMBL/GenBank/DDBJ databases">
        <authorList>
            <person name="Zhang X."/>
        </authorList>
    </citation>
    <scope>NUCLEOTIDE SEQUENCE</scope>
    <source>
        <strain evidence="2">YF14B1</strain>
    </source>
</reference>
<feature type="signal peptide" evidence="1">
    <location>
        <begin position="1"/>
        <end position="19"/>
    </location>
</feature>
<evidence type="ECO:0000313" key="2">
    <source>
        <dbReference type="EMBL" id="MDJ1484412.1"/>
    </source>
</evidence>
<evidence type="ECO:0008006" key="4">
    <source>
        <dbReference type="Google" id="ProtNLM"/>
    </source>
</evidence>
<dbReference type="AlphaFoldDB" id="A0AAE3UA72"/>
<evidence type="ECO:0000256" key="1">
    <source>
        <dbReference type="SAM" id="SignalP"/>
    </source>
</evidence>
<keyword evidence="1" id="KW-0732">Signal</keyword>
<sequence length="168" mass="18619">MRQFRQLFLLAILALTVFACSKDDDPAPKTKADVLAAHSWRITGLTVNPPLPFENDDETTTAISDLYNQYFGACVRDDIFNFRSDGTYTVEDVGTSCNGDKIRTYGSWIMSSDETAVVLTGGGLVSYLTQDVENWNITALNDDTLTATTMIYTESTAYTVTYTFTVVK</sequence>
<name>A0AAE3UA72_9BACT</name>
<organism evidence="2 3">
    <name type="scientific">Xanthocytophaga flava</name>
    <dbReference type="NCBI Taxonomy" id="3048013"/>
    <lineage>
        <taxon>Bacteria</taxon>
        <taxon>Pseudomonadati</taxon>
        <taxon>Bacteroidota</taxon>
        <taxon>Cytophagia</taxon>
        <taxon>Cytophagales</taxon>
        <taxon>Rhodocytophagaceae</taxon>
        <taxon>Xanthocytophaga</taxon>
    </lineage>
</organism>
<dbReference type="RefSeq" id="WP_313985673.1">
    <property type="nucleotide sequence ID" value="NZ_JASJOS010000014.1"/>
</dbReference>
<dbReference type="EMBL" id="JASJOS010000014">
    <property type="protein sequence ID" value="MDJ1484412.1"/>
    <property type="molecule type" value="Genomic_DNA"/>
</dbReference>